<dbReference type="Gene3D" id="3.30.70.20">
    <property type="match status" value="1"/>
</dbReference>
<protein>
    <submittedName>
        <fullName evidence="1">Ferredoxin</fullName>
    </submittedName>
</protein>
<dbReference type="EMBL" id="RKLV01000005">
    <property type="protein sequence ID" value="MCX2818991.1"/>
    <property type="molecule type" value="Genomic_DNA"/>
</dbReference>
<evidence type="ECO:0000313" key="1">
    <source>
        <dbReference type="EMBL" id="MCX2818991.1"/>
    </source>
</evidence>
<dbReference type="Proteomes" id="UP001149411">
    <property type="component" value="Unassembled WGS sequence"/>
</dbReference>
<organism evidence="1 2">
    <name type="scientific">Halorutilus salinus</name>
    <dbReference type="NCBI Taxonomy" id="2487751"/>
    <lineage>
        <taxon>Archaea</taxon>
        <taxon>Methanobacteriati</taxon>
        <taxon>Methanobacteriota</taxon>
        <taxon>Stenosarchaea group</taxon>
        <taxon>Halobacteria</taxon>
        <taxon>Halorutilales</taxon>
        <taxon>Halorutilaceae</taxon>
        <taxon>Halorutilus</taxon>
    </lineage>
</organism>
<name>A0A9Q4GJ86_9EURY</name>
<sequence length="88" mass="9550">MTAPDIEEKPYKIIFEGKGCIGSGKCAEVSQNWGMNLETGLAQAGSHYIDESELEHNIEAARVCPARNGDGVITVVDRRTGEELDTEP</sequence>
<dbReference type="RefSeq" id="WP_266086860.1">
    <property type="nucleotide sequence ID" value="NZ_RKLV01000005.1"/>
</dbReference>
<accession>A0A9Q4GJ86</accession>
<dbReference type="AlphaFoldDB" id="A0A9Q4GJ86"/>
<gene>
    <name evidence="1" type="ORF">EGH25_06455</name>
</gene>
<evidence type="ECO:0000313" key="2">
    <source>
        <dbReference type="Proteomes" id="UP001149411"/>
    </source>
</evidence>
<keyword evidence="2" id="KW-1185">Reference proteome</keyword>
<dbReference type="Pfam" id="PF13459">
    <property type="entry name" value="Fer4_15"/>
    <property type="match status" value="1"/>
</dbReference>
<proteinExistence type="predicted"/>
<reference evidence="1" key="1">
    <citation type="submission" date="2022-09" db="EMBL/GenBank/DDBJ databases">
        <title>Haloadaptaus new haloarchaeum isolated from saline soil.</title>
        <authorList>
            <person name="Duran-Viseras A."/>
            <person name="Sanchez-Porro C."/>
            <person name="Ventosa A."/>
        </authorList>
    </citation>
    <scope>NUCLEOTIDE SEQUENCE</scope>
    <source>
        <strain evidence="1">F3-133</strain>
    </source>
</reference>
<comment type="caution">
    <text evidence="1">The sequence shown here is derived from an EMBL/GenBank/DDBJ whole genome shotgun (WGS) entry which is preliminary data.</text>
</comment>